<accession>L0R5G4</accession>
<proteinExistence type="predicted"/>
<dbReference type="EMBL" id="HF548133">
    <property type="protein sequence ID" value="CCO13844.1"/>
    <property type="molecule type" value="Genomic_DNA"/>
</dbReference>
<name>L0R5G4_HUMAN</name>
<organism evidence="1">
    <name type="scientific">Homo sapiens</name>
    <name type="common">Human</name>
    <dbReference type="NCBI Taxonomy" id="9606"/>
    <lineage>
        <taxon>Eukaryota</taxon>
        <taxon>Metazoa</taxon>
        <taxon>Chordata</taxon>
        <taxon>Craniata</taxon>
        <taxon>Vertebrata</taxon>
        <taxon>Euteleostomi</taxon>
        <taxon>Mammalia</taxon>
        <taxon>Eutheria</taxon>
        <taxon>Euarchontoglires</taxon>
        <taxon>Primates</taxon>
        <taxon>Haplorrhini</taxon>
        <taxon>Catarrhini</taxon>
        <taxon>Hominidae</taxon>
        <taxon>Homo</taxon>
    </lineage>
</organism>
<dbReference type="OrthoDB" id="19419at2759"/>
<evidence type="ECO:0000313" key="1">
    <source>
        <dbReference type="EMBL" id="CCO13844.1"/>
    </source>
</evidence>
<reference evidence="1" key="1">
    <citation type="submission" date="2012-10" db="EMBL/GenBank/DDBJ databases">
        <title>Direct identification of alternative open reading frame translation products in human.</title>
        <authorList>
            <person name="Vanderperre B."/>
            <person name="Lucier J.-F."/>
            <person name="Motard J."/>
            <person name="Tremblay G."/>
            <person name="Vanderperre S."/>
            <person name="Wisztorski M."/>
            <person name="Salzet M."/>
            <person name="Boisvert F.-M."/>
            <person name="Roucou X."/>
        </authorList>
    </citation>
    <scope>NUCLEOTIDE SEQUENCE</scope>
</reference>
<dbReference type="AlphaFoldDB" id="L0R5G4"/>
<protein>
    <submittedName>
        <fullName evidence="1">Alternative protein TSPYL4</fullName>
    </submittedName>
</protein>
<sequence>MGSGRVKGKGLCDVSKGNQNLASLHFSKDGNSFLGLGLLLG</sequence>
<gene>
    <name evidence="1" type="primary">TSPYL4</name>
</gene>